<evidence type="ECO:0000313" key="3">
    <source>
        <dbReference type="Proteomes" id="UP000291343"/>
    </source>
</evidence>
<dbReference type="Proteomes" id="UP000291343">
    <property type="component" value="Unassembled WGS sequence"/>
</dbReference>
<dbReference type="SMR" id="A0A482XIB7"/>
<name>A0A482XIB7_LAOST</name>
<feature type="region of interest" description="Disordered" evidence="1">
    <location>
        <begin position="203"/>
        <end position="231"/>
    </location>
</feature>
<feature type="region of interest" description="Disordered" evidence="1">
    <location>
        <begin position="369"/>
        <end position="429"/>
    </location>
</feature>
<feature type="compositionally biased region" description="Basic and acidic residues" evidence="1">
    <location>
        <begin position="373"/>
        <end position="382"/>
    </location>
</feature>
<accession>A0A482XIB7</accession>
<dbReference type="EMBL" id="QKKF02008759">
    <property type="protein sequence ID" value="RZF45573.1"/>
    <property type="molecule type" value="Genomic_DNA"/>
</dbReference>
<sequence>MYSQLKSEQSSNGFEKPWSMDLVTRRSKRRSSILGKGRTSLRLSVAGTIPSVVETSPGKIAADKTRVTTGAARKPIADDVLRHFARTNGINPLNPFASQLKESIGSGQSLDENDQEATSCSAPSSSSEGSARKEDPDITGVFFMDDVESVKKRQAAVSASLEVGGKAAPHHLVPCNLMTRSPFTAPKEPLKDQAVRLNREVASRPRGTLTSSSNKRRTMGGAVEKPTRDYSSSRQAVVSPVAPVLSCDSERYLKSASSAFSPVAPVLSCDSERYLKSASLSSSSMSRSMRSEPETVDCAAALRKSLSTTDLANCIATAPGCTNRDARRAASEMHFEEMCKTRCESVEPTFMSDGLRDLFVSNGKSATAALDQTEGRTQERQNSRSTSVRSTLDRMEGHTRDRSSDRPTSVRSSGTKTKDGSTSKSRGRYSVALYANDSSNTVENHTKKSRPSIMSDLIINQKTKYESNEGIFSKNVASKHASETSAKKETEMSNHSKYIDDLLKRIDLSVKANKHTDDQLPDNIDDSSLRNVKVRGGVEERKSKFVDGVVVKNEAGKPSKFLNDDYVLVKDRDCLDESSSKYINTLVENRNGVEETPSNDVCNLKSTNGGENEKEVCNKFNRTLNFDDVDDDNDNTFVYNESVCNNTLLAGDQEQASACKLKKLSVIEEEELRSRMSSTNECEASLMESTIRGGQVGGTDLGGKMAAILNCLQKSQKEFNQRQTEFVEQLKRERNEFVKRQNEQIEAFERFSTAFQQEQTAKLTALCEDVVNLTAENGSCATEEDVFHTAQKKPAESKDSNAIYSSLKSDFKCLKTPNARTNKKAPNLNKTILTPHSMSVCVQEQVSMLFDALD</sequence>
<gene>
    <name evidence="2" type="ORF">LSTR_LSTR010974</name>
</gene>
<proteinExistence type="predicted"/>
<reference evidence="2 3" key="1">
    <citation type="journal article" date="2017" name="Gigascience">
        <title>Genome sequence of the small brown planthopper, Laodelphax striatellus.</title>
        <authorList>
            <person name="Zhu J."/>
            <person name="Jiang F."/>
            <person name="Wang X."/>
            <person name="Yang P."/>
            <person name="Bao Y."/>
            <person name="Zhao W."/>
            <person name="Wang W."/>
            <person name="Lu H."/>
            <person name="Wang Q."/>
            <person name="Cui N."/>
            <person name="Li J."/>
            <person name="Chen X."/>
            <person name="Luo L."/>
            <person name="Yu J."/>
            <person name="Kang L."/>
            <person name="Cui F."/>
        </authorList>
    </citation>
    <scope>NUCLEOTIDE SEQUENCE [LARGE SCALE GENOMIC DNA]</scope>
    <source>
        <strain evidence="2">Lst14</strain>
    </source>
</reference>
<organism evidence="2 3">
    <name type="scientific">Laodelphax striatellus</name>
    <name type="common">Small brown planthopper</name>
    <name type="synonym">Delphax striatella</name>
    <dbReference type="NCBI Taxonomy" id="195883"/>
    <lineage>
        <taxon>Eukaryota</taxon>
        <taxon>Metazoa</taxon>
        <taxon>Ecdysozoa</taxon>
        <taxon>Arthropoda</taxon>
        <taxon>Hexapoda</taxon>
        <taxon>Insecta</taxon>
        <taxon>Pterygota</taxon>
        <taxon>Neoptera</taxon>
        <taxon>Paraneoptera</taxon>
        <taxon>Hemiptera</taxon>
        <taxon>Auchenorrhyncha</taxon>
        <taxon>Fulgoroidea</taxon>
        <taxon>Delphacidae</taxon>
        <taxon>Criomorphinae</taxon>
        <taxon>Laodelphax</taxon>
    </lineage>
</organism>
<feature type="region of interest" description="Disordered" evidence="1">
    <location>
        <begin position="106"/>
        <end position="138"/>
    </location>
</feature>
<dbReference type="InParanoid" id="A0A482XIB7"/>
<dbReference type="AlphaFoldDB" id="A0A482XIB7"/>
<keyword evidence="3" id="KW-1185">Reference proteome</keyword>
<dbReference type="OrthoDB" id="10482247at2759"/>
<protein>
    <submittedName>
        <fullName evidence="2">Uncharacterized protein</fullName>
    </submittedName>
</protein>
<feature type="compositionally biased region" description="Basic and acidic residues" evidence="1">
    <location>
        <begin position="391"/>
        <end position="405"/>
    </location>
</feature>
<evidence type="ECO:0000313" key="2">
    <source>
        <dbReference type="EMBL" id="RZF45573.1"/>
    </source>
</evidence>
<feature type="compositionally biased region" description="Low complexity" evidence="1">
    <location>
        <begin position="117"/>
        <end position="129"/>
    </location>
</feature>
<comment type="caution">
    <text evidence="2">The sequence shown here is derived from an EMBL/GenBank/DDBJ whole genome shotgun (WGS) entry which is preliminary data.</text>
</comment>
<evidence type="ECO:0000256" key="1">
    <source>
        <dbReference type="SAM" id="MobiDB-lite"/>
    </source>
</evidence>